<feature type="region of interest" description="Disordered" evidence="2">
    <location>
        <begin position="1120"/>
        <end position="1142"/>
    </location>
</feature>
<organism evidence="3 4">
    <name type="scientific">Kwoniella shandongensis</name>
    <dbReference type="NCBI Taxonomy" id="1734106"/>
    <lineage>
        <taxon>Eukaryota</taxon>
        <taxon>Fungi</taxon>
        <taxon>Dikarya</taxon>
        <taxon>Basidiomycota</taxon>
        <taxon>Agaricomycotina</taxon>
        <taxon>Tremellomycetes</taxon>
        <taxon>Tremellales</taxon>
        <taxon>Cryptococcaceae</taxon>
        <taxon>Kwoniella</taxon>
    </lineage>
</organism>
<feature type="region of interest" description="Disordered" evidence="2">
    <location>
        <begin position="321"/>
        <end position="494"/>
    </location>
</feature>
<protein>
    <submittedName>
        <fullName evidence="3">Uncharacterized protein</fullName>
    </submittedName>
</protein>
<gene>
    <name evidence="3" type="ORF">CI109_103436</name>
</gene>
<feature type="compositionally biased region" description="Polar residues" evidence="2">
    <location>
        <begin position="895"/>
        <end position="906"/>
    </location>
</feature>
<feature type="compositionally biased region" description="Polar residues" evidence="2">
    <location>
        <begin position="152"/>
        <end position="171"/>
    </location>
</feature>
<feature type="compositionally biased region" description="Basic and acidic residues" evidence="2">
    <location>
        <begin position="340"/>
        <end position="355"/>
    </location>
</feature>
<feature type="region of interest" description="Disordered" evidence="2">
    <location>
        <begin position="266"/>
        <end position="306"/>
    </location>
</feature>
<feature type="compositionally biased region" description="Polar residues" evidence="2">
    <location>
        <begin position="52"/>
        <end position="77"/>
    </location>
</feature>
<feature type="coiled-coil region" evidence="1">
    <location>
        <begin position="1433"/>
        <end position="1520"/>
    </location>
</feature>
<proteinExistence type="predicted"/>
<evidence type="ECO:0000313" key="3">
    <source>
        <dbReference type="EMBL" id="WWD18979.1"/>
    </source>
</evidence>
<feature type="compositionally biased region" description="Basic and acidic residues" evidence="2">
    <location>
        <begin position="1575"/>
        <end position="1599"/>
    </location>
</feature>
<feature type="compositionally biased region" description="Basic residues" evidence="2">
    <location>
        <begin position="685"/>
        <end position="694"/>
    </location>
</feature>
<feature type="compositionally biased region" description="Polar residues" evidence="2">
    <location>
        <begin position="483"/>
        <end position="494"/>
    </location>
</feature>
<feature type="region of interest" description="Disordered" evidence="2">
    <location>
        <begin position="895"/>
        <end position="1044"/>
    </location>
</feature>
<sequence length="1659" mass="182056">MYPSESNRFHQHASLPDTALPHPLDPNWRFPLHPITAPSRPQPIVHRTVSYDPSQSYNTRSAVPSDMSTASSLTRRNATVYGNPDFPSVSNRHEGRQQHEGRAALGINLAGPLTGTHLPQRRDAPPHLSQPQYNQHLAPMQGPPPLPAVISRSRTFDNSASARPLVTQTYTAGPPRSSPLHMSAVRPLPLRQGSASPAQSIVSAPYDDREVIRIERSVTSLSPNLSEGRHELPDRQYRGLRGRIGGPPKAVLGGPGGKTFDEMMEDKERKARQVSSPSSAIVNTTNASRDNIPATDTPSQLSNQEIGGKWKGNLIVVNLPPERYSPPNSPPKPLPVPSADDDHCESLPPKPRKETYPWPAMHPHLPPEETPLPPSPVTSTHEDIEPCPSVDSTDDRAAESEVRTWEGRKVSVGLPDPDGWDRLRLTPSSAVEEQVSEPIFNEASDDNDDDNHSVDKVEVASSSSRPADRSLDLDATPWDEYSVSPTKTESIVTSPSAKALAAATDIFAVATGKTSAFSTTVITPTTASTLIPHPSLPPKPQTRDNPQLATSFPELADPTKRSFSGKELGNSAFLKRQLGGILRDPVDRKKRSRDQNEDKLAWGNESSAREDRAAEMADIIVRSEATVGDAETPHNRPEAHDEIAQKNPVSTGDPPPGADGHRPDNSVSSNPHFVRPPALEEARRKALASRRPHPKPSSSMLVEDVSITSSTDEVKDDESASKSIDPGSSTRPGEDKTGAIQGVPELGSAIANPSSIRKKRLRPDAQPWQPLSTLSTISSNTNRGASVAAPEGLTGGAKRLRPTATVFVPPALKSESIRSTSVTDRVDTRPSAVPFVQPQLARSEDYKDTSFRFTFPVSLGSHDARRVVGHQESSTTLRPAAMPFVPFRFGVTLPSRPSLSSQTSIEPINPLPMSRNRETNNRADFNGTKEETLASLPSSQERFVPSKGCHDDTSLSDASTPELKAEPRSSPVVPMGRNRADTVAFGPPATTPEPRKQMSQDLEPRIFNVPEPTAQQPDLYLDRSTAPSPEPHQGGSGGRSPQVGLEVSPGLVYFEDDIPGMVLDRLGEDRLGHELGSPNNQASQINLNHEQQNGTTNPILEKITAILEEHSRLLTSLHASTHQLSDEKTQPQSTKEHEVEETRSRELFTAILTGQHAILTKFDDVASTHLEDQGTLHEAIMALRAAEDAAEHRAHASRDQLTLIGALEAQLEERDGAVELSKKEKMMLEEELLHARMEKDQMRAQMEKLKRIVADAEVGGNKVRGESDSNSARAVAAEEERDALAKDVLEGRMVREKLEKELEAVNDQLIQQRDSTESALEAKRTAVDALNNATKNFSTVRDALTDAHTELEHLRAERLSSEADRKLLQSQRDSFESRAEAAEAKLRPELPAAASTLAELTLSSTTFQEEVLARMAKLDENMHESMGSRVKEYEAVLDRNRVLQAEADELRDKLQYSIEEFSKLQISTNTMLHSKSAEIETLSARVQIVKEKSNEMQTEAKELQADVERLKEEKMRWIIVAKEREATIRMSEIRFQALTQENIYWRQFALEHDRRRFKAYLATKPFQSGGSDVYPRPRSEIVKDGDKHGPVQTDARPRTSSDVTATVGDRKDTTSSDLGRSVSSSSTVIDNEDQGHGLVSKPVAEQHGGGTWWSKADVE</sequence>
<keyword evidence="4" id="KW-1185">Reference proteome</keyword>
<evidence type="ECO:0000256" key="2">
    <source>
        <dbReference type="SAM" id="MobiDB-lite"/>
    </source>
</evidence>
<reference evidence="3" key="2">
    <citation type="submission" date="2024-01" db="EMBL/GenBank/DDBJ databases">
        <title>Comparative genomics of Cryptococcus and Kwoniella reveals pathogenesis evolution and contrasting modes of karyotype evolution via chromosome fusion or intercentromeric recombination.</title>
        <authorList>
            <person name="Coelho M.A."/>
            <person name="David-Palma M."/>
            <person name="Shea T."/>
            <person name="Bowers K."/>
            <person name="McGinley-Smith S."/>
            <person name="Mohammad A.W."/>
            <person name="Gnirke A."/>
            <person name="Yurkov A.M."/>
            <person name="Nowrousian M."/>
            <person name="Sun S."/>
            <person name="Cuomo C.A."/>
            <person name="Heitman J."/>
        </authorList>
    </citation>
    <scope>NUCLEOTIDE SEQUENCE</scope>
    <source>
        <strain evidence="3">CBS 12478</strain>
    </source>
</reference>
<evidence type="ECO:0000313" key="4">
    <source>
        <dbReference type="Proteomes" id="UP000322225"/>
    </source>
</evidence>
<feature type="compositionally biased region" description="Low complexity" evidence="2">
    <location>
        <begin position="771"/>
        <end position="782"/>
    </location>
</feature>
<feature type="region of interest" description="Disordered" evidence="2">
    <location>
        <begin position="52"/>
        <end position="182"/>
    </location>
</feature>
<feature type="compositionally biased region" description="Basic and acidic residues" evidence="2">
    <location>
        <begin position="91"/>
        <end position="102"/>
    </location>
</feature>
<reference evidence="3" key="1">
    <citation type="submission" date="2017-08" db="EMBL/GenBank/DDBJ databases">
        <authorList>
            <person name="Cuomo C."/>
            <person name="Billmyre B."/>
            <person name="Heitman J."/>
        </authorList>
    </citation>
    <scope>NUCLEOTIDE SEQUENCE</scope>
    <source>
        <strain evidence="3">CBS 12478</strain>
    </source>
</reference>
<dbReference type="EMBL" id="CP144056">
    <property type="protein sequence ID" value="WWD18979.1"/>
    <property type="molecule type" value="Genomic_DNA"/>
</dbReference>
<evidence type="ECO:0000256" key="1">
    <source>
        <dbReference type="SAM" id="Coils"/>
    </source>
</evidence>
<feature type="compositionally biased region" description="Low complexity" evidence="2">
    <location>
        <begin position="1615"/>
        <end position="1627"/>
    </location>
</feature>
<feature type="region of interest" description="Disordered" evidence="2">
    <location>
        <begin position="527"/>
        <end position="796"/>
    </location>
</feature>
<feature type="region of interest" description="Disordered" evidence="2">
    <location>
        <begin position="1568"/>
        <end position="1659"/>
    </location>
</feature>
<feature type="compositionally biased region" description="Basic and acidic residues" evidence="2">
    <location>
        <begin position="1124"/>
        <end position="1142"/>
    </location>
</feature>
<feature type="coiled-coil region" evidence="1">
    <location>
        <begin position="1225"/>
        <end position="1259"/>
    </location>
</feature>
<accession>A0AAJ8LJI7</accession>
<feature type="compositionally biased region" description="Polar residues" evidence="2">
    <location>
        <begin position="273"/>
        <end position="305"/>
    </location>
</feature>
<keyword evidence="1" id="KW-0175">Coiled coil</keyword>
<dbReference type="GeneID" id="43589813"/>
<feature type="compositionally biased region" description="Basic and acidic residues" evidence="2">
    <location>
        <begin position="631"/>
        <end position="644"/>
    </location>
</feature>
<dbReference type="RefSeq" id="XP_031860151.2">
    <property type="nucleotide sequence ID" value="XM_032005662.2"/>
</dbReference>
<feature type="compositionally biased region" description="Basic and acidic residues" evidence="2">
    <location>
        <begin position="393"/>
        <end position="409"/>
    </location>
</feature>
<name>A0AAJ8LJI7_9TREE</name>
<feature type="compositionally biased region" description="Basic and acidic residues" evidence="2">
    <location>
        <begin position="993"/>
        <end position="1004"/>
    </location>
</feature>
<feature type="coiled-coil region" evidence="1">
    <location>
        <begin position="1351"/>
        <end position="1385"/>
    </location>
</feature>
<feature type="compositionally biased region" description="Polar residues" evidence="2">
    <location>
        <begin position="696"/>
        <end position="711"/>
    </location>
</feature>
<feature type="compositionally biased region" description="Basic and acidic residues" evidence="2">
    <location>
        <begin position="915"/>
        <end position="932"/>
    </location>
</feature>
<dbReference type="KEGG" id="ksn:43589813"/>
<feature type="compositionally biased region" description="Pro residues" evidence="2">
    <location>
        <begin position="323"/>
        <end position="336"/>
    </location>
</feature>
<dbReference type="Proteomes" id="UP000322225">
    <property type="component" value="Chromosome 6"/>
</dbReference>
<feature type="region of interest" description="Disordered" evidence="2">
    <location>
        <begin position="1"/>
        <end position="20"/>
    </location>
</feature>